<dbReference type="Proteomes" id="UP001140453">
    <property type="component" value="Unassembled WGS sequence"/>
</dbReference>
<dbReference type="AlphaFoldDB" id="A0A9W9CTN1"/>
<feature type="compositionally biased region" description="Polar residues" evidence="1">
    <location>
        <begin position="163"/>
        <end position="179"/>
    </location>
</feature>
<proteinExistence type="predicted"/>
<sequence>MSRLLSLAGSPPLQALEARSYPAFEARASSAYSGCVSLDTSTASYTYNLDPSDPPTCAASCGDEYQYVALQAQLEIAKPHVSRFCFCFPSLPAIYATFNDSDCSINCDYPYQDESCGGVTSGTLIDVYSFYAGSDISLPGAPSGTSNGGSGISSPTASVQVSSLSENPYTPIGPTTSDQPSPATPAPTYSATNEASSPMGIAGQGGSTITSTLWTTVTSFTTIYPGGPLQTTVLSLPVGTTYITPGVLTSSPGTVKETITCHDVSVATNNPYVSEMSELEVYGSSTITVLAAVVPVETAAAGKVRRSVGLGPSLGIPAGNESSQATSGYGQGTTAVPALSGPSTGTGWVLTASRSQVVNATVAPSQFPVTARATRAGFSWRHSLVVFAVVLGALWL</sequence>
<dbReference type="PROSITE" id="PS51212">
    <property type="entry name" value="WSC"/>
    <property type="match status" value="1"/>
</dbReference>
<dbReference type="EMBL" id="JAPEVB010000005">
    <property type="protein sequence ID" value="KAJ4387795.1"/>
    <property type="molecule type" value="Genomic_DNA"/>
</dbReference>
<feature type="region of interest" description="Disordered" evidence="1">
    <location>
        <begin position="163"/>
        <end position="202"/>
    </location>
</feature>
<evidence type="ECO:0000313" key="3">
    <source>
        <dbReference type="EMBL" id="KAJ4387795.1"/>
    </source>
</evidence>
<evidence type="ECO:0000313" key="4">
    <source>
        <dbReference type="Proteomes" id="UP001140453"/>
    </source>
</evidence>
<protein>
    <recommendedName>
        <fullName evidence="2">WSC domain-containing protein</fullName>
    </recommendedName>
</protein>
<accession>A0A9W9CTN1</accession>
<evidence type="ECO:0000256" key="1">
    <source>
        <dbReference type="SAM" id="MobiDB-lite"/>
    </source>
</evidence>
<comment type="caution">
    <text evidence="3">The sequence shown here is derived from an EMBL/GenBank/DDBJ whole genome shotgun (WGS) entry which is preliminary data.</text>
</comment>
<dbReference type="OrthoDB" id="10574342at2759"/>
<evidence type="ECO:0000259" key="2">
    <source>
        <dbReference type="PROSITE" id="PS51212"/>
    </source>
</evidence>
<feature type="domain" description="WSC" evidence="2">
    <location>
        <begin position="29"/>
        <end position="131"/>
    </location>
</feature>
<dbReference type="InterPro" id="IPR002889">
    <property type="entry name" value="WSC_carb-bd"/>
</dbReference>
<gene>
    <name evidence="3" type="ORF">N0V93_008397</name>
</gene>
<keyword evidence="4" id="KW-1185">Reference proteome</keyword>
<organism evidence="3 4">
    <name type="scientific">Gnomoniopsis smithogilvyi</name>
    <dbReference type="NCBI Taxonomy" id="1191159"/>
    <lineage>
        <taxon>Eukaryota</taxon>
        <taxon>Fungi</taxon>
        <taxon>Dikarya</taxon>
        <taxon>Ascomycota</taxon>
        <taxon>Pezizomycotina</taxon>
        <taxon>Sordariomycetes</taxon>
        <taxon>Sordariomycetidae</taxon>
        <taxon>Diaporthales</taxon>
        <taxon>Gnomoniaceae</taxon>
        <taxon>Gnomoniopsis</taxon>
    </lineage>
</organism>
<reference evidence="3" key="1">
    <citation type="submission" date="2022-10" db="EMBL/GenBank/DDBJ databases">
        <title>Tapping the CABI collections for fungal endophytes: first genome assemblies for Collariella, Neodidymelliopsis, Ascochyta clinopodiicola, Didymella pomorum, Didymosphaeria variabile, Neocosmospora piperis and Neocucurbitaria cava.</title>
        <authorList>
            <person name="Hill R."/>
        </authorList>
    </citation>
    <scope>NUCLEOTIDE SEQUENCE</scope>
    <source>
        <strain evidence="3">IMI 355082</strain>
    </source>
</reference>
<name>A0A9W9CTN1_9PEZI</name>